<evidence type="ECO:0000256" key="1">
    <source>
        <dbReference type="SAM" id="Phobius"/>
    </source>
</evidence>
<evidence type="ECO:0000313" key="2">
    <source>
        <dbReference type="EMBL" id="SNS33855.1"/>
    </source>
</evidence>
<dbReference type="Proteomes" id="UP000198386">
    <property type="component" value="Unassembled WGS sequence"/>
</dbReference>
<sequence length="96" mass="10692">MLTPAQRRQLLAGVRGRRPVEPERLPLARLLAEQLVHQRAQVVMSAGLGILFAGTWVAEQTATRLTVLLLWAAVACVAGPLIERDARRARRFLDRT</sequence>
<keyword evidence="1" id="KW-1133">Transmembrane helix</keyword>
<reference evidence="3" key="1">
    <citation type="submission" date="2017-06" db="EMBL/GenBank/DDBJ databases">
        <authorList>
            <person name="Varghese N."/>
            <person name="Submissions S."/>
        </authorList>
    </citation>
    <scope>NUCLEOTIDE SEQUENCE [LARGE SCALE GENOMIC DNA]</scope>
    <source>
        <strain evidence="3">DSM 45423</strain>
    </source>
</reference>
<dbReference type="AlphaFoldDB" id="A0A239DMJ4"/>
<keyword evidence="3" id="KW-1185">Reference proteome</keyword>
<keyword evidence="1" id="KW-0472">Membrane</keyword>
<protein>
    <submittedName>
        <fullName evidence="2">Uncharacterized protein</fullName>
    </submittedName>
</protein>
<keyword evidence="1" id="KW-0812">Transmembrane</keyword>
<proteinExistence type="predicted"/>
<feature type="transmembrane region" description="Helical" evidence="1">
    <location>
        <begin position="40"/>
        <end position="58"/>
    </location>
</feature>
<dbReference type="RefSeq" id="WP_089403940.1">
    <property type="nucleotide sequence ID" value="NZ_FZOH01000003.1"/>
</dbReference>
<feature type="transmembrane region" description="Helical" evidence="1">
    <location>
        <begin position="64"/>
        <end position="82"/>
    </location>
</feature>
<accession>A0A239DMJ4</accession>
<organism evidence="2 3">
    <name type="scientific">Geodermatophilus saharensis</name>
    <dbReference type="NCBI Taxonomy" id="1137994"/>
    <lineage>
        <taxon>Bacteria</taxon>
        <taxon>Bacillati</taxon>
        <taxon>Actinomycetota</taxon>
        <taxon>Actinomycetes</taxon>
        <taxon>Geodermatophilales</taxon>
        <taxon>Geodermatophilaceae</taxon>
        <taxon>Geodermatophilus</taxon>
    </lineage>
</organism>
<evidence type="ECO:0000313" key="3">
    <source>
        <dbReference type="Proteomes" id="UP000198386"/>
    </source>
</evidence>
<dbReference type="OrthoDB" id="5193615at2"/>
<dbReference type="EMBL" id="FZOH01000003">
    <property type="protein sequence ID" value="SNS33855.1"/>
    <property type="molecule type" value="Genomic_DNA"/>
</dbReference>
<gene>
    <name evidence="2" type="ORF">SAMN04488107_2273</name>
</gene>
<name>A0A239DMJ4_9ACTN</name>